<sequence>MAGAPFLPIRTPPGAKALLSPKTAFLLTVMWQRSQSFSTLLPVRPRGRRSHKTR</sequence>
<name>A0A151SQK5_CAJCA</name>
<organism evidence="1 2">
    <name type="scientific">Cajanus cajan</name>
    <name type="common">Pigeon pea</name>
    <name type="synonym">Cajanus indicus</name>
    <dbReference type="NCBI Taxonomy" id="3821"/>
    <lineage>
        <taxon>Eukaryota</taxon>
        <taxon>Viridiplantae</taxon>
        <taxon>Streptophyta</taxon>
        <taxon>Embryophyta</taxon>
        <taxon>Tracheophyta</taxon>
        <taxon>Spermatophyta</taxon>
        <taxon>Magnoliopsida</taxon>
        <taxon>eudicotyledons</taxon>
        <taxon>Gunneridae</taxon>
        <taxon>Pentapetalae</taxon>
        <taxon>rosids</taxon>
        <taxon>fabids</taxon>
        <taxon>Fabales</taxon>
        <taxon>Fabaceae</taxon>
        <taxon>Papilionoideae</taxon>
        <taxon>50 kb inversion clade</taxon>
        <taxon>NPAAA clade</taxon>
        <taxon>indigoferoid/millettioid clade</taxon>
        <taxon>Phaseoleae</taxon>
        <taxon>Cajanus</taxon>
    </lineage>
</organism>
<gene>
    <name evidence="1" type="ORF">KK1_003264</name>
</gene>
<dbReference type="AlphaFoldDB" id="A0A151SQK5"/>
<protein>
    <submittedName>
        <fullName evidence="1">Uncharacterized protein</fullName>
    </submittedName>
</protein>
<keyword evidence="2" id="KW-1185">Reference proteome</keyword>
<dbReference type="Proteomes" id="UP000075243">
    <property type="component" value="Chromosome 11"/>
</dbReference>
<proteinExistence type="predicted"/>
<evidence type="ECO:0000313" key="1">
    <source>
        <dbReference type="EMBL" id="KYP57012.1"/>
    </source>
</evidence>
<dbReference type="Gramene" id="C.cajan_03192.t">
    <property type="protein sequence ID" value="C.cajan_03192.t"/>
    <property type="gene ID" value="C.cajan_03192"/>
</dbReference>
<accession>A0A151SQK5</accession>
<reference evidence="1 2" key="1">
    <citation type="journal article" date="2012" name="Nat. Biotechnol.">
        <title>Draft genome sequence of pigeonpea (Cajanus cajan), an orphan legume crop of resource-poor farmers.</title>
        <authorList>
            <person name="Varshney R.K."/>
            <person name="Chen W."/>
            <person name="Li Y."/>
            <person name="Bharti A.K."/>
            <person name="Saxena R.K."/>
            <person name="Schlueter J.A."/>
            <person name="Donoghue M.T."/>
            <person name="Azam S."/>
            <person name="Fan G."/>
            <person name="Whaley A.M."/>
            <person name="Farmer A.D."/>
            <person name="Sheridan J."/>
            <person name="Iwata A."/>
            <person name="Tuteja R."/>
            <person name="Penmetsa R.V."/>
            <person name="Wu W."/>
            <person name="Upadhyaya H.D."/>
            <person name="Yang S.P."/>
            <person name="Shah T."/>
            <person name="Saxena K.B."/>
            <person name="Michael T."/>
            <person name="McCombie W.R."/>
            <person name="Yang B."/>
            <person name="Zhang G."/>
            <person name="Yang H."/>
            <person name="Wang J."/>
            <person name="Spillane C."/>
            <person name="Cook D.R."/>
            <person name="May G.D."/>
            <person name="Xu X."/>
            <person name="Jackson S.A."/>
        </authorList>
    </citation>
    <scope>NUCLEOTIDE SEQUENCE [LARGE SCALE GENOMIC DNA]</scope>
    <source>
        <strain evidence="2">cv. Asha</strain>
    </source>
</reference>
<dbReference type="EMBL" id="CM003613">
    <property type="protein sequence ID" value="KYP57012.1"/>
    <property type="molecule type" value="Genomic_DNA"/>
</dbReference>
<evidence type="ECO:0000313" key="2">
    <source>
        <dbReference type="Proteomes" id="UP000075243"/>
    </source>
</evidence>